<evidence type="ECO:0000256" key="3">
    <source>
        <dbReference type="ARBA" id="ARBA00022729"/>
    </source>
</evidence>
<gene>
    <name evidence="10" type="ORF">JYP50_08825</name>
</gene>
<evidence type="ECO:0000256" key="9">
    <source>
        <dbReference type="SAM" id="SignalP"/>
    </source>
</evidence>
<evidence type="ECO:0000256" key="2">
    <source>
        <dbReference type="ARBA" id="ARBA00008441"/>
    </source>
</evidence>
<comment type="caution">
    <text evidence="10">The sequence shown here is derived from an EMBL/GenBank/DDBJ whole genome shotgun (WGS) entry which is preliminary data.</text>
</comment>
<feature type="signal peptide" evidence="9">
    <location>
        <begin position="1"/>
        <end position="26"/>
    </location>
</feature>
<dbReference type="Proteomes" id="UP000664303">
    <property type="component" value="Unassembled WGS sequence"/>
</dbReference>
<comment type="similarity">
    <text evidence="2">Belongs to the CpxP/Spy family.</text>
</comment>
<evidence type="ECO:0000256" key="7">
    <source>
        <dbReference type="ARBA" id="ARBA00045001"/>
    </source>
</evidence>
<evidence type="ECO:0000313" key="10">
    <source>
        <dbReference type="EMBL" id="MBN7796691.1"/>
    </source>
</evidence>
<protein>
    <recommendedName>
        <fullName evidence="6">Signaling pathway modulator ZraP</fullName>
    </recommendedName>
    <alternativeName>
        <fullName evidence="7">Zinc resistance-associated protein</fullName>
    </alternativeName>
</protein>
<evidence type="ECO:0000256" key="6">
    <source>
        <dbReference type="ARBA" id="ARBA00044983"/>
    </source>
</evidence>
<evidence type="ECO:0000256" key="4">
    <source>
        <dbReference type="ARBA" id="ARBA00022764"/>
    </source>
</evidence>
<keyword evidence="3 9" id="KW-0732">Signal</keyword>
<dbReference type="CDD" id="cd09916">
    <property type="entry name" value="CpxP_like"/>
    <property type="match status" value="1"/>
</dbReference>
<dbReference type="InterPro" id="IPR025961">
    <property type="entry name" value="Metal_resist"/>
</dbReference>
<feature type="chain" id="PRO_5036936025" description="Signaling pathway modulator ZraP" evidence="9">
    <location>
        <begin position="27"/>
        <end position="157"/>
    </location>
</feature>
<dbReference type="PANTHER" id="PTHR38102">
    <property type="entry name" value="PERIPLASMIC CHAPERONE SPY"/>
    <property type="match status" value="1"/>
</dbReference>
<dbReference type="InterPro" id="IPR012899">
    <property type="entry name" value="LTXXQ"/>
</dbReference>
<dbReference type="AlphaFoldDB" id="A0A939DF18"/>
<dbReference type="GO" id="GO:0030288">
    <property type="term" value="C:outer membrane-bounded periplasmic space"/>
    <property type="evidence" value="ECO:0007669"/>
    <property type="project" value="TreeGrafter"/>
</dbReference>
<comment type="similarity">
    <text evidence="5">Belongs to the ZraP family.</text>
</comment>
<dbReference type="EMBL" id="JAFKCZ010000006">
    <property type="protein sequence ID" value="MBN7796691.1"/>
    <property type="molecule type" value="Genomic_DNA"/>
</dbReference>
<keyword evidence="4" id="KW-0574">Periplasm</keyword>
<dbReference type="PANTHER" id="PTHR38102:SF1">
    <property type="entry name" value="PERIPLASMIC CHAPERONE SPY"/>
    <property type="match status" value="1"/>
</dbReference>
<dbReference type="Pfam" id="PF13801">
    <property type="entry name" value="Metal_resist"/>
    <property type="match status" value="1"/>
</dbReference>
<evidence type="ECO:0000256" key="8">
    <source>
        <dbReference type="SAM" id="MobiDB-lite"/>
    </source>
</evidence>
<sequence>MNKVLKHSLAAAGLGLALLGAGASFAGPHGGMHGSPERMMERMAEHLDLSDEQQAEVQQILRDSREQGEADRERLMALKSSLRDSADTFDSGEVQAAVDEIGQITSRMTYRMAEAQHKVRAVLNEEQRAQLDAWAQQREERRGKWHRGRGPDGAPEE</sequence>
<comment type="subcellular location">
    <subcellularLocation>
        <location evidence="1">Periplasm</location>
    </subcellularLocation>
</comment>
<name>A0A939DF18_9GAMM</name>
<evidence type="ECO:0000256" key="1">
    <source>
        <dbReference type="ARBA" id="ARBA00004418"/>
    </source>
</evidence>
<proteinExistence type="inferred from homology"/>
<keyword evidence="11" id="KW-1185">Reference proteome</keyword>
<dbReference type="InterPro" id="IPR052211">
    <property type="entry name" value="Cpx_auxiliary_protein"/>
</dbReference>
<organism evidence="10 11">
    <name type="scientific">Parahaliea mediterranea</name>
    <dbReference type="NCBI Taxonomy" id="651086"/>
    <lineage>
        <taxon>Bacteria</taxon>
        <taxon>Pseudomonadati</taxon>
        <taxon>Pseudomonadota</taxon>
        <taxon>Gammaproteobacteria</taxon>
        <taxon>Cellvibrionales</taxon>
        <taxon>Halieaceae</taxon>
        <taxon>Parahaliea</taxon>
    </lineage>
</organism>
<feature type="region of interest" description="Disordered" evidence="8">
    <location>
        <begin position="134"/>
        <end position="157"/>
    </location>
</feature>
<evidence type="ECO:0000256" key="5">
    <source>
        <dbReference type="ARBA" id="ARBA00044945"/>
    </source>
</evidence>
<evidence type="ECO:0000313" key="11">
    <source>
        <dbReference type="Proteomes" id="UP000664303"/>
    </source>
</evidence>
<dbReference type="RefSeq" id="WP_206560145.1">
    <property type="nucleotide sequence ID" value="NZ_JAFKCZ010000006.1"/>
</dbReference>
<reference evidence="10" key="1">
    <citation type="submission" date="2021-02" db="EMBL/GenBank/DDBJ databases">
        <title>PHA producing bacteria isolated from coastal sediment in Guangdong, Shenzhen.</title>
        <authorList>
            <person name="Zheng W."/>
            <person name="Yu S."/>
            <person name="Huang Y."/>
        </authorList>
    </citation>
    <scope>NUCLEOTIDE SEQUENCE</scope>
    <source>
        <strain evidence="10">TN14-10</strain>
    </source>
</reference>
<dbReference type="Gene3D" id="1.20.120.1490">
    <property type="match status" value="1"/>
</dbReference>
<accession>A0A939DF18</accession>
<dbReference type="GO" id="GO:0051082">
    <property type="term" value="F:unfolded protein binding"/>
    <property type="evidence" value="ECO:0007669"/>
    <property type="project" value="TreeGrafter"/>
</dbReference>